<dbReference type="EMBL" id="QNSA01000002">
    <property type="protein sequence ID" value="RBP76404.1"/>
    <property type="molecule type" value="Genomic_DNA"/>
</dbReference>
<gene>
    <name evidence="3" type="ORF">DET51_102427</name>
    <name evidence="2" type="ORF">DET64_102426</name>
</gene>
<dbReference type="Proteomes" id="UP000252795">
    <property type="component" value="Unassembled WGS sequence"/>
</dbReference>
<protein>
    <submittedName>
        <fullName evidence="3">Uncharacterized protein</fullName>
    </submittedName>
</protein>
<evidence type="ECO:0000313" key="3">
    <source>
        <dbReference type="EMBL" id="RCW37278.1"/>
    </source>
</evidence>
<keyword evidence="1" id="KW-0472">Membrane</keyword>
<accession>A0A368V858</accession>
<dbReference type="Proteomes" id="UP000253065">
    <property type="component" value="Unassembled WGS sequence"/>
</dbReference>
<evidence type="ECO:0000313" key="2">
    <source>
        <dbReference type="EMBL" id="RBP76404.1"/>
    </source>
</evidence>
<dbReference type="RefSeq" id="WP_022990789.1">
    <property type="nucleotide sequence ID" value="NZ_CAJXYA010000078.1"/>
</dbReference>
<feature type="transmembrane region" description="Helical" evidence="1">
    <location>
        <begin position="6"/>
        <end position="24"/>
    </location>
</feature>
<proteinExistence type="predicted"/>
<dbReference type="AlphaFoldDB" id="A0A368V858"/>
<keyword evidence="5" id="KW-1185">Reference proteome</keyword>
<organism evidence="3 4">
    <name type="scientific">Marinobacter nauticus</name>
    <name type="common">Marinobacter hydrocarbonoclasticus</name>
    <name type="synonym">Marinobacter aquaeolei</name>
    <dbReference type="NCBI Taxonomy" id="2743"/>
    <lineage>
        <taxon>Bacteria</taxon>
        <taxon>Pseudomonadati</taxon>
        <taxon>Pseudomonadota</taxon>
        <taxon>Gammaproteobacteria</taxon>
        <taxon>Pseudomonadales</taxon>
        <taxon>Marinobacteraceae</taxon>
        <taxon>Marinobacter</taxon>
    </lineage>
</organism>
<name>A0A368V858_MARNT</name>
<evidence type="ECO:0000313" key="4">
    <source>
        <dbReference type="Proteomes" id="UP000252795"/>
    </source>
</evidence>
<feature type="transmembrane region" description="Helical" evidence="1">
    <location>
        <begin position="36"/>
        <end position="61"/>
    </location>
</feature>
<evidence type="ECO:0000313" key="5">
    <source>
        <dbReference type="Proteomes" id="UP000253065"/>
    </source>
</evidence>
<dbReference type="EMBL" id="QPJB01000002">
    <property type="protein sequence ID" value="RCW37278.1"/>
    <property type="molecule type" value="Genomic_DNA"/>
</dbReference>
<keyword evidence="1" id="KW-1133">Transmembrane helix</keyword>
<evidence type="ECO:0000256" key="1">
    <source>
        <dbReference type="SAM" id="Phobius"/>
    </source>
</evidence>
<feature type="transmembrane region" description="Helical" evidence="1">
    <location>
        <begin position="81"/>
        <end position="102"/>
    </location>
</feature>
<reference evidence="3 4" key="1">
    <citation type="submission" date="2018-07" db="EMBL/GenBank/DDBJ databases">
        <title>Freshwater and sediment microbial communities from various areas in North America, analyzing microbe dynamics in response to fracking.</title>
        <authorList>
            <person name="Lamendella R."/>
        </authorList>
    </citation>
    <scope>NUCLEOTIDE SEQUENCE [LARGE SCALE GENOMIC DNA]</scope>
    <source>
        <strain evidence="3 4">114E</strain>
        <strain evidence="2 5">114E_o</strain>
    </source>
</reference>
<sequence length="260" mass="28854">MTQLSLIIIPLIAGYSWANSWHLSRYRIARSNGYTLYFSAALYGVAILVMAGLTLMLLTAWEVGFVEYLAQVSGLLGLSPSVGSFGLQVAALLLVTILYGIVGGHLLNLLTGTHWPYKLAIKNADFERLVLRAIERSLPMLVTLENGKVYVGYVIRTIDPLADEKELRLLPVFSGFRSPETGQVTFSTNYSEVLVEISEDDSEDSEDEDGGALGHLYPGDFEVVIPVLKIVTSTLYDDEAYTRFQNRQSEPGYQFEIREA</sequence>
<comment type="caution">
    <text evidence="3">The sequence shown here is derived from an EMBL/GenBank/DDBJ whole genome shotgun (WGS) entry which is preliminary data.</text>
</comment>
<keyword evidence="1" id="KW-0812">Transmembrane</keyword>